<dbReference type="InterPro" id="IPR053028">
    <property type="entry name" value="Spo0E-like_phosphatase"/>
</dbReference>
<evidence type="ECO:0000313" key="2">
    <source>
        <dbReference type="Proteomes" id="UP001335737"/>
    </source>
</evidence>
<accession>A0ABU6KKU1</accession>
<dbReference type="SUPFAM" id="SSF140500">
    <property type="entry name" value="BAS1536-like"/>
    <property type="match status" value="1"/>
</dbReference>
<dbReference type="EMBL" id="JARZFX010000010">
    <property type="protein sequence ID" value="MEC5425029.1"/>
    <property type="molecule type" value="Genomic_DNA"/>
</dbReference>
<dbReference type="InterPro" id="IPR036638">
    <property type="entry name" value="HLH_DNA-bd_sf"/>
</dbReference>
<name>A0ABU6KKU1_9BACI</name>
<organism evidence="1 2">
    <name type="scientific">Virgibacillus tibetensis</name>
    <dbReference type="NCBI Taxonomy" id="3042313"/>
    <lineage>
        <taxon>Bacteria</taxon>
        <taxon>Bacillati</taxon>
        <taxon>Bacillota</taxon>
        <taxon>Bacilli</taxon>
        <taxon>Bacillales</taxon>
        <taxon>Bacillaceae</taxon>
        <taxon>Virgibacillus</taxon>
    </lineage>
</organism>
<dbReference type="Proteomes" id="UP001335737">
    <property type="component" value="Unassembled WGS sequence"/>
</dbReference>
<gene>
    <name evidence="1" type="ORF">QGM71_16190</name>
</gene>
<dbReference type="PANTHER" id="PTHR41263:SF1">
    <property type="entry name" value="ASPARTYL-PHOSPHATE PHOSPHATASE YISI"/>
    <property type="match status" value="1"/>
</dbReference>
<protein>
    <submittedName>
        <fullName evidence="1">Aspartyl-phosphate phosphatase Spo0E family protein</fullName>
    </submittedName>
</protein>
<sequence length="62" mass="7261">MSIEMEVNQSELAAAILIKKREMVELGMTYGLLDERTIKCSQQLDDLLNKHLHIKRRKLCFN</sequence>
<comment type="caution">
    <text evidence="1">The sequence shown here is derived from an EMBL/GenBank/DDBJ whole genome shotgun (WGS) entry which is preliminary data.</text>
</comment>
<dbReference type="InterPro" id="IPR018540">
    <property type="entry name" value="Spo0E-like"/>
</dbReference>
<dbReference type="Gene3D" id="4.10.280.10">
    <property type="entry name" value="Helix-loop-helix DNA-binding domain"/>
    <property type="match status" value="1"/>
</dbReference>
<dbReference type="Pfam" id="PF09388">
    <property type="entry name" value="SpoOE-like"/>
    <property type="match status" value="1"/>
</dbReference>
<evidence type="ECO:0000313" key="1">
    <source>
        <dbReference type="EMBL" id="MEC5425029.1"/>
    </source>
</evidence>
<dbReference type="RefSeq" id="WP_327608588.1">
    <property type="nucleotide sequence ID" value="NZ_JARZFX010000010.1"/>
</dbReference>
<dbReference type="InterPro" id="IPR037208">
    <property type="entry name" value="Spo0E-like_sf"/>
</dbReference>
<reference evidence="1 2" key="1">
    <citation type="journal article" date="2024" name="Int. J. Syst. Evol. Microbiol.">
        <title>Virgibacillus tibetensis sp. nov., isolated from salt lake on the Tibetan Plateau of China.</title>
        <authorList>
            <person name="Phurbu D."/>
            <person name="Liu Z.-X."/>
            <person name="Wang R."/>
            <person name="Zheng Y.-Y."/>
            <person name="Liu H.-C."/>
            <person name="Zhou Y.-G."/>
            <person name="Yu Y.-J."/>
            <person name="Li A.-H."/>
        </authorList>
    </citation>
    <scope>NUCLEOTIDE SEQUENCE [LARGE SCALE GENOMIC DNA]</scope>
    <source>
        <strain evidence="1 2">C22-A2</strain>
    </source>
</reference>
<dbReference type="PANTHER" id="PTHR41263">
    <property type="entry name" value="ASPARTYL-PHOSPHATE PHOSPHATASE YISI"/>
    <property type="match status" value="1"/>
</dbReference>
<proteinExistence type="predicted"/>
<keyword evidence="2" id="KW-1185">Reference proteome</keyword>